<gene>
    <name evidence="2" type="ORF">VIOR3934_13617</name>
</gene>
<name>F9SXZ0_VIBOR</name>
<dbReference type="EMBL" id="AFWH01000067">
    <property type="protein sequence ID" value="EGU46211.1"/>
    <property type="molecule type" value="Genomic_DNA"/>
</dbReference>
<feature type="transmembrane region" description="Helical" evidence="1">
    <location>
        <begin position="83"/>
        <end position="104"/>
    </location>
</feature>
<accession>F9SXZ0</accession>
<dbReference type="Proteomes" id="UP000002817">
    <property type="component" value="Unassembled WGS sequence"/>
</dbReference>
<evidence type="ECO:0000313" key="2">
    <source>
        <dbReference type="EMBL" id="EGU46211.1"/>
    </source>
</evidence>
<keyword evidence="1" id="KW-0812">Transmembrane</keyword>
<feature type="transmembrane region" description="Helical" evidence="1">
    <location>
        <begin position="53"/>
        <end position="71"/>
    </location>
</feature>
<sequence>MINNIAKLFMRVLASSVTAFLAGVLSVITLIMGGFVVIPALQTWLIMKYQQGNYFVSGVITFVPWIIIYLYTNDQPNLTQEVINLACRSAIVGILIYGVRYHVYPKIMAYWSSR</sequence>
<evidence type="ECO:0000256" key="1">
    <source>
        <dbReference type="SAM" id="Phobius"/>
    </source>
</evidence>
<dbReference type="RefSeq" id="WP_004418391.1">
    <property type="nucleotide sequence ID" value="NZ_ACZV01000005.1"/>
</dbReference>
<dbReference type="OrthoDB" id="5909063at2"/>
<dbReference type="AlphaFoldDB" id="F9SXZ0"/>
<organism evidence="2 3">
    <name type="scientific">Vibrio orientalis CIP 102891 = ATCC 33934</name>
    <dbReference type="NCBI Taxonomy" id="675816"/>
    <lineage>
        <taxon>Bacteria</taxon>
        <taxon>Pseudomonadati</taxon>
        <taxon>Pseudomonadota</taxon>
        <taxon>Gammaproteobacteria</taxon>
        <taxon>Vibrionales</taxon>
        <taxon>Vibrionaceae</taxon>
        <taxon>Vibrio</taxon>
        <taxon>Vibrio oreintalis group</taxon>
    </lineage>
</organism>
<feature type="transmembrane region" description="Helical" evidence="1">
    <location>
        <begin position="20"/>
        <end position="41"/>
    </location>
</feature>
<comment type="caution">
    <text evidence="2">The sequence shown here is derived from an EMBL/GenBank/DDBJ whole genome shotgun (WGS) entry which is preliminary data.</text>
</comment>
<keyword evidence="1" id="KW-0472">Membrane</keyword>
<evidence type="ECO:0000313" key="3">
    <source>
        <dbReference type="Proteomes" id="UP000002817"/>
    </source>
</evidence>
<protein>
    <submittedName>
        <fullName evidence="2">Uncharacterized protein</fullName>
    </submittedName>
</protein>
<keyword evidence="1" id="KW-1133">Transmembrane helix</keyword>
<reference evidence="2 3" key="1">
    <citation type="journal article" date="2012" name="Int. J. Syst. Evol. Microbiol.">
        <title>Vibrio caribbeanicus sp. nov., isolated from the marine sponge Scleritoderma cyanea.</title>
        <authorList>
            <person name="Hoffmann M."/>
            <person name="Monday S.R."/>
            <person name="Allard M.W."/>
            <person name="Strain E.A."/>
            <person name="Whittaker P."/>
            <person name="Naum M."/>
            <person name="McCarthy P.J."/>
            <person name="Lopez J.V."/>
            <person name="Fischer M."/>
            <person name="Brown E.W."/>
        </authorList>
    </citation>
    <scope>NUCLEOTIDE SEQUENCE [LARGE SCALE GENOMIC DNA]</scope>
    <source>
        <strain evidence="3">CIP 102891 / ATCC 33934</strain>
    </source>
</reference>
<proteinExistence type="predicted"/>